<organism evidence="3 4">
    <name type="scientific">Candidatus Galacturonatibacter soehngenii</name>
    <dbReference type="NCBI Taxonomy" id="2307010"/>
    <lineage>
        <taxon>Bacteria</taxon>
        <taxon>Bacillati</taxon>
        <taxon>Bacillota</taxon>
        <taxon>Clostridia</taxon>
        <taxon>Lachnospirales</taxon>
        <taxon>Lachnospiraceae</taxon>
        <taxon>Candidatus Galacturonatibacter</taxon>
    </lineage>
</organism>
<evidence type="ECO:0000313" key="3">
    <source>
        <dbReference type="EMBL" id="KAB1439443.1"/>
    </source>
</evidence>
<evidence type="ECO:0000259" key="2">
    <source>
        <dbReference type="Pfam" id="PF21537"/>
    </source>
</evidence>
<dbReference type="InterPro" id="IPR015402">
    <property type="entry name" value="DUF1980"/>
</dbReference>
<dbReference type="EMBL" id="WAGX01000004">
    <property type="protein sequence ID" value="KAB1439443.1"/>
    <property type="molecule type" value="Genomic_DNA"/>
</dbReference>
<dbReference type="RefSeq" id="WP_151141944.1">
    <property type="nucleotide sequence ID" value="NZ_WAGX01000004.1"/>
</dbReference>
<keyword evidence="4" id="KW-1185">Reference proteome</keyword>
<dbReference type="Proteomes" id="UP000461768">
    <property type="component" value="Unassembled WGS sequence"/>
</dbReference>
<dbReference type="InterPro" id="IPR052955">
    <property type="entry name" value="UPF0703_membrane_permease"/>
</dbReference>
<dbReference type="Pfam" id="PF21537">
    <property type="entry name" value="DUF1980_C"/>
    <property type="match status" value="1"/>
</dbReference>
<name>A0A7V7QMI1_9FIRM</name>
<dbReference type="OrthoDB" id="9770408at2"/>
<dbReference type="InterPro" id="IPR003495">
    <property type="entry name" value="CobW/HypB/UreG_nucleotide-bd"/>
</dbReference>
<accession>A0A7V7QMI1</accession>
<dbReference type="Pfam" id="PF02492">
    <property type="entry name" value="cobW"/>
    <property type="match status" value="1"/>
</dbReference>
<comment type="caution">
    <text evidence="3">The sequence shown here is derived from an EMBL/GenBank/DDBJ whole genome shotgun (WGS) entry which is preliminary data.</text>
</comment>
<dbReference type="PANTHER" id="PTHR40047">
    <property type="entry name" value="UPF0703 PROTEIN YCGQ"/>
    <property type="match status" value="1"/>
</dbReference>
<proteinExistence type="predicted"/>
<dbReference type="NCBIfam" id="TIGR03943">
    <property type="entry name" value="TIGR03943 family putative permease subunit"/>
    <property type="match status" value="1"/>
</dbReference>
<dbReference type="AlphaFoldDB" id="A0A7V7QMI1"/>
<reference evidence="3 4" key="1">
    <citation type="submission" date="2019-09" db="EMBL/GenBank/DDBJ databases">
        <authorList>
            <person name="Valk L.C."/>
        </authorList>
    </citation>
    <scope>NUCLEOTIDE SEQUENCE [LARGE SCALE GENOMIC DNA]</scope>
    <source>
        <strain evidence="3">GalUA</strain>
    </source>
</reference>
<gene>
    <name evidence="3" type="ORF">F7O84_03330</name>
</gene>
<dbReference type="Gene3D" id="3.40.50.300">
    <property type="entry name" value="P-loop containing nucleotide triphosphate hydrolases"/>
    <property type="match status" value="1"/>
</dbReference>
<sequence length="312" mass="36580">MEIPVYLFTGFLESGKTLFIRETIQDPNFSRGEKTLIILCEEGMEELEADFLKKNNAFVVMVEKEEQFTEEFLKEISVKYDPDRVFVEYNGMWDTKRILEMKLPKYWEVIQIITLINGETYEAFMSNMRSLLVNHYTESDMVIFNRCSKEMDFAAFRRSVKAVNKKAQVYFEGEDIDPQNTAEFLPFDLDADIIEIADEDYGIWYLDAMDNPKKYNGKTVEFTGIVYKSKHLAQDNFVPGRHAMTCCADDISFIGFICKSQNAEKLQHKQWVRLTAQVRVEYRKEYKGKGPVLYAKKLSACEKPEEELVYFY</sequence>
<feature type="domain" description="DUF1980" evidence="2">
    <location>
        <begin position="183"/>
        <end position="310"/>
    </location>
</feature>
<dbReference type="InterPro" id="IPR048447">
    <property type="entry name" value="DUF1980_C"/>
</dbReference>
<reference evidence="3 4" key="2">
    <citation type="submission" date="2020-02" db="EMBL/GenBank/DDBJ databases">
        <title>Candidatus Galacturonibacter soehngenii shows hetero-acetogenic catabolism of galacturonic acid but lacks a canonical carbon monoxide dehydrogenase/acetyl-CoA synthase complex.</title>
        <authorList>
            <person name="Diender M."/>
            <person name="Stouten G.R."/>
            <person name="Petersen J.F."/>
            <person name="Nielsen P.H."/>
            <person name="Dueholm M.S."/>
            <person name="Pronk J.T."/>
            <person name="Van Loosdrecht M.C.M."/>
        </authorList>
    </citation>
    <scope>NUCLEOTIDE SEQUENCE [LARGE SCALE GENOMIC DNA]</scope>
    <source>
        <strain evidence="3">GalUA</strain>
    </source>
</reference>
<evidence type="ECO:0000259" key="1">
    <source>
        <dbReference type="Pfam" id="PF02492"/>
    </source>
</evidence>
<evidence type="ECO:0000313" key="4">
    <source>
        <dbReference type="Proteomes" id="UP000461768"/>
    </source>
</evidence>
<protein>
    <submittedName>
        <fullName evidence="3">TIGR03943 family protein</fullName>
    </submittedName>
</protein>
<dbReference type="PANTHER" id="PTHR40047:SF1">
    <property type="entry name" value="UPF0703 PROTEIN YCGQ"/>
    <property type="match status" value="1"/>
</dbReference>
<feature type="domain" description="CobW/HypB/UreG nucleotide-binding" evidence="1">
    <location>
        <begin position="4"/>
        <end position="170"/>
    </location>
</feature>
<dbReference type="InterPro" id="IPR027417">
    <property type="entry name" value="P-loop_NTPase"/>
</dbReference>